<dbReference type="InParanoid" id="A0A3N4L2R9"/>
<feature type="compositionally biased region" description="Polar residues" evidence="6">
    <location>
        <begin position="25"/>
        <end position="36"/>
    </location>
</feature>
<comment type="subcellular location">
    <subcellularLocation>
        <location evidence="1">Nucleus</location>
    </subcellularLocation>
</comment>
<evidence type="ECO:0000256" key="2">
    <source>
        <dbReference type="ARBA" id="ARBA00022741"/>
    </source>
</evidence>
<reference evidence="9 10" key="1">
    <citation type="journal article" date="2018" name="Nat. Ecol. Evol.">
        <title>Pezizomycetes genomes reveal the molecular basis of ectomycorrhizal truffle lifestyle.</title>
        <authorList>
            <person name="Murat C."/>
            <person name="Payen T."/>
            <person name="Noel B."/>
            <person name="Kuo A."/>
            <person name="Morin E."/>
            <person name="Chen J."/>
            <person name="Kohler A."/>
            <person name="Krizsan K."/>
            <person name="Balestrini R."/>
            <person name="Da Silva C."/>
            <person name="Montanini B."/>
            <person name="Hainaut M."/>
            <person name="Levati E."/>
            <person name="Barry K.W."/>
            <person name="Belfiori B."/>
            <person name="Cichocki N."/>
            <person name="Clum A."/>
            <person name="Dockter R.B."/>
            <person name="Fauchery L."/>
            <person name="Guy J."/>
            <person name="Iotti M."/>
            <person name="Le Tacon F."/>
            <person name="Lindquist E.A."/>
            <person name="Lipzen A."/>
            <person name="Malagnac F."/>
            <person name="Mello A."/>
            <person name="Molinier V."/>
            <person name="Miyauchi S."/>
            <person name="Poulain J."/>
            <person name="Riccioni C."/>
            <person name="Rubini A."/>
            <person name="Sitrit Y."/>
            <person name="Splivallo R."/>
            <person name="Traeger S."/>
            <person name="Wang M."/>
            <person name="Zifcakova L."/>
            <person name="Wipf D."/>
            <person name="Zambonelli A."/>
            <person name="Paolocci F."/>
            <person name="Nowrousian M."/>
            <person name="Ottonello S."/>
            <person name="Baldrian P."/>
            <person name="Spatafora J.W."/>
            <person name="Henrissat B."/>
            <person name="Nagy L.G."/>
            <person name="Aury J.M."/>
            <person name="Wincker P."/>
            <person name="Grigoriev I.V."/>
            <person name="Bonfante P."/>
            <person name="Martin F.M."/>
        </authorList>
    </citation>
    <scope>NUCLEOTIDE SEQUENCE [LARGE SCALE GENOMIC DNA]</scope>
    <source>
        <strain evidence="9 10">CCBAS932</strain>
    </source>
</reference>
<dbReference type="InterPro" id="IPR027417">
    <property type="entry name" value="P-loop_NTPase"/>
</dbReference>
<dbReference type="InterPro" id="IPR057931">
    <property type="entry name" value="RHH_ERCC6L2"/>
</dbReference>
<gene>
    <name evidence="9" type="ORF">P167DRAFT_542279</name>
</gene>
<keyword evidence="3" id="KW-0378">Hydrolase</keyword>
<name>A0A3N4L2R9_9PEZI</name>
<dbReference type="PROSITE" id="PS51194">
    <property type="entry name" value="HELICASE_CTER"/>
    <property type="match status" value="1"/>
</dbReference>
<proteinExistence type="predicted"/>
<dbReference type="GO" id="GO:0016787">
    <property type="term" value="F:hydrolase activity"/>
    <property type="evidence" value="ECO:0007669"/>
    <property type="project" value="UniProtKB-KW"/>
</dbReference>
<dbReference type="Proteomes" id="UP000277580">
    <property type="component" value="Unassembled WGS sequence"/>
</dbReference>
<dbReference type="Pfam" id="PF00176">
    <property type="entry name" value="SNF2-rel_dom"/>
    <property type="match status" value="1"/>
</dbReference>
<evidence type="ECO:0000256" key="3">
    <source>
        <dbReference type="ARBA" id="ARBA00022801"/>
    </source>
</evidence>
<dbReference type="Pfam" id="PF25806">
    <property type="entry name" value="RHH_ERCC6L2"/>
    <property type="match status" value="1"/>
</dbReference>
<dbReference type="SUPFAM" id="SSF52540">
    <property type="entry name" value="P-loop containing nucleoside triphosphate hydrolases"/>
    <property type="match status" value="2"/>
</dbReference>
<dbReference type="PANTHER" id="PTHR45629:SF7">
    <property type="entry name" value="DNA EXCISION REPAIR PROTEIN ERCC-6-RELATED"/>
    <property type="match status" value="1"/>
</dbReference>
<evidence type="ECO:0000256" key="4">
    <source>
        <dbReference type="ARBA" id="ARBA00022840"/>
    </source>
</evidence>
<dbReference type="OrthoDB" id="413460at2759"/>
<dbReference type="InterPro" id="IPR000330">
    <property type="entry name" value="SNF2_N"/>
</dbReference>
<dbReference type="CDD" id="cd18793">
    <property type="entry name" value="SF2_C_SNF"/>
    <property type="match status" value="1"/>
</dbReference>
<evidence type="ECO:0000256" key="5">
    <source>
        <dbReference type="ARBA" id="ARBA00023242"/>
    </source>
</evidence>
<dbReference type="STRING" id="1392247.A0A3N4L2R9"/>
<dbReference type="InterPro" id="IPR029256">
    <property type="entry name" value="Heliccase-ass-bd"/>
</dbReference>
<feature type="domain" description="Helicase C-terminal" evidence="8">
    <location>
        <begin position="666"/>
        <end position="826"/>
    </location>
</feature>
<feature type="region of interest" description="Disordered" evidence="6">
    <location>
        <begin position="1"/>
        <end position="201"/>
    </location>
</feature>
<dbReference type="InterPro" id="IPR038718">
    <property type="entry name" value="SNF2-like_sf"/>
</dbReference>
<evidence type="ECO:0000313" key="9">
    <source>
        <dbReference type="EMBL" id="RPB16008.1"/>
    </source>
</evidence>
<sequence length="1073" mass="120407">MSSDDDDLDRDVSYPYSFPKELKKAQNNGTANSVPISSDDDDEDDDDLGYVPVLHRKSASAPAPSRPVAAPQKESPDPPSEEEEEEEKVPATPPIKEEVRTVKHKHGKGNRVVWSEGEEENGYEEWNRKRKETAGGRKRKASAVSTGEKKVRADRKDASGWKGSGSGTDIRKTFGTNGGATSHKRSRLTTANADTPDPSLSEVRLPQHLLARRRALDRAAASLDSTTPHPALRLPPDSSDLFNDTENTALATKPAFKTTPSAPYADIPLPTSLGVIPAPIAQYLRSYQVTGAAFLHRNFVFQTGCILGDDMGLGKTVQIIAFLTAAFGKTADERDRKRMRKMRRAERWYPIVLVICPGTLIENWCSELETWGWWAVEVFHGGREQRTAAVETARSGMCEIMITTSTTYKNHRDEVNRVEWDCVIVDECHVIKERKSLVTQDLNQINALCRIGLTGTAIQNKYEELWTLLNWCRPGAVSTMSEWKSTICAPLKIGQSHDATLRQIGIAREVARLLVNNLLPKMFLRRMKSLIADQLPKKSDKVVFCPLTARQKVAYENFLESDVVEGIRRSGEVCGCGSGAKRGACCFARVTDGRRWKDAVFPCIQRIQQLSNHLANWVPTNDEPTDKRKAKLELLKLCLPNEWEIISRREQLPNYMDPEMCGKWIVLRKLLKFWHDNEDKVLIFSYSISLLKILFTLFQTTEYNVSYLDGSMALEDRLVVWVGAKAVYKFNNDPEQFVFLISTRAGGVGLNIAAANKVVIFDPNWNPSYDLQAQDRAYRIGQTRDVEVFRLISAGTIEEIVYARQIYKQQQANIGYGASEERRYFSGVQGDKANKGELFGLQNLFSFQENTILKEIVNKTNVAESKAGVAVAGLELEDWEDEEFEEDVNGENALNQLAAIVAGEKSALENKKKAQNPVSAILAEAGISYTHENSEVIGTSKVEAQISKRAARASKDADMGDRVVFDSTETRGNGLLKGYRFHPPADVMRRQFCTMAKMFGIEDVGEFALLVESWTQQQRRDALDKFYKMRRDTLAKGEEVKLEDVQPEEVLLGETAQDKAYIEIEDDDDDDEL</sequence>
<accession>A0A3N4L2R9</accession>
<feature type="compositionally biased region" description="Basic and acidic residues" evidence="6">
    <location>
        <begin position="147"/>
        <end position="159"/>
    </location>
</feature>
<feature type="compositionally biased region" description="Low complexity" evidence="6">
    <location>
        <begin position="59"/>
        <end position="73"/>
    </location>
</feature>
<keyword evidence="5" id="KW-0539">Nucleus</keyword>
<dbReference type="PROSITE" id="PS51192">
    <property type="entry name" value="HELICASE_ATP_BIND_1"/>
    <property type="match status" value="1"/>
</dbReference>
<dbReference type="EMBL" id="ML119110">
    <property type="protein sequence ID" value="RPB16008.1"/>
    <property type="molecule type" value="Genomic_DNA"/>
</dbReference>
<dbReference type="InterPro" id="IPR050496">
    <property type="entry name" value="SNF2_RAD54_helicase_repair"/>
</dbReference>
<evidence type="ECO:0000259" key="8">
    <source>
        <dbReference type="PROSITE" id="PS51194"/>
    </source>
</evidence>
<feature type="compositionally biased region" description="Basic residues" evidence="6">
    <location>
        <begin position="128"/>
        <end position="141"/>
    </location>
</feature>
<dbReference type="PANTHER" id="PTHR45629">
    <property type="entry name" value="SNF2/RAD54 FAMILY MEMBER"/>
    <property type="match status" value="1"/>
</dbReference>
<dbReference type="SMART" id="SM00487">
    <property type="entry name" value="DEXDc"/>
    <property type="match status" value="1"/>
</dbReference>
<dbReference type="Gene3D" id="3.40.50.10810">
    <property type="entry name" value="Tandem AAA-ATPase domain"/>
    <property type="match status" value="1"/>
</dbReference>
<dbReference type="FunFam" id="3.40.50.10810:FF:000019">
    <property type="entry name" value="DNA excision repair protein ERCC-6-like 2 isoform X1"/>
    <property type="match status" value="1"/>
</dbReference>
<dbReference type="Gene3D" id="3.40.50.300">
    <property type="entry name" value="P-loop containing nucleotide triphosphate hydrolases"/>
    <property type="match status" value="1"/>
</dbReference>
<dbReference type="Pfam" id="PF14773">
    <property type="entry name" value="VIGSSK"/>
    <property type="match status" value="1"/>
</dbReference>
<organism evidence="9 10">
    <name type="scientific">Morchella conica CCBAS932</name>
    <dbReference type="NCBI Taxonomy" id="1392247"/>
    <lineage>
        <taxon>Eukaryota</taxon>
        <taxon>Fungi</taxon>
        <taxon>Dikarya</taxon>
        <taxon>Ascomycota</taxon>
        <taxon>Pezizomycotina</taxon>
        <taxon>Pezizomycetes</taxon>
        <taxon>Pezizales</taxon>
        <taxon>Morchellaceae</taxon>
        <taxon>Morchella</taxon>
    </lineage>
</organism>
<evidence type="ECO:0000259" key="7">
    <source>
        <dbReference type="PROSITE" id="PS51192"/>
    </source>
</evidence>
<dbReference type="GO" id="GO:0005524">
    <property type="term" value="F:ATP binding"/>
    <property type="evidence" value="ECO:0007669"/>
    <property type="project" value="InterPro"/>
</dbReference>
<feature type="domain" description="Helicase ATP-binding" evidence="7">
    <location>
        <begin position="296"/>
        <end position="475"/>
    </location>
</feature>
<keyword evidence="10" id="KW-1185">Reference proteome</keyword>
<feature type="region of interest" description="Disordered" evidence="6">
    <location>
        <begin position="220"/>
        <end position="239"/>
    </location>
</feature>
<dbReference type="InterPro" id="IPR014001">
    <property type="entry name" value="Helicase_ATP-bd"/>
</dbReference>
<dbReference type="AlphaFoldDB" id="A0A3N4L2R9"/>
<dbReference type="Pfam" id="PF00271">
    <property type="entry name" value="Helicase_C"/>
    <property type="match status" value="1"/>
</dbReference>
<evidence type="ECO:0008006" key="11">
    <source>
        <dbReference type="Google" id="ProtNLM"/>
    </source>
</evidence>
<dbReference type="SMART" id="SM00490">
    <property type="entry name" value="HELICc"/>
    <property type="match status" value="1"/>
</dbReference>
<dbReference type="InterPro" id="IPR049730">
    <property type="entry name" value="SNF2/RAD54-like_C"/>
</dbReference>
<dbReference type="GO" id="GO:0005634">
    <property type="term" value="C:nucleus"/>
    <property type="evidence" value="ECO:0007669"/>
    <property type="project" value="UniProtKB-SubCell"/>
</dbReference>
<feature type="compositionally biased region" description="Acidic residues" evidence="6">
    <location>
        <begin position="38"/>
        <end position="48"/>
    </location>
</feature>
<evidence type="ECO:0000256" key="6">
    <source>
        <dbReference type="SAM" id="MobiDB-lite"/>
    </source>
</evidence>
<keyword evidence="4" id="KW-0067">ATP-binding</keyword>
<evidence type="ECO:0000313" key="10">
    <source>
        <dbReference type="Proteomes" id="UP000277580"/>
    </source>
</evidence>
<protein>
    <recommendedName>
        <fullName evidence="11">DNA excision repair protein</fullName>
    </recommendedName>
</protein>
<keyword evidence="2" id="KW-0547">Nucleotide-binding</keyword>
<dbReference type="InterPro" id="IPR001650">
    <property type="entry name" value="Helicase_C-like"/>
</dbReference>
<evidence type="ECO:0000256" key="1">
    <source>
        <dbReference type="ARBA" id="ARBA00004123"/>
    </source>
</evidence>